<gene>
    <name evidence="1" type="ORF">CCHR01_04965</name>
</gene>
<dbReference type="EMBL" id="JAQOWY010000075">
    <property type="protein sequence ID" value="KAK1852419.1"/>
    <property type="molecule type" value="Genomic_DNA"/>
</dbReference>
<name>A0AAD9EI31_9PEZI</name>
<organism evidence="1 2">
    <name type="scientific">Colletotrichum chrysophilum</name>
    <dbReference type="NCBI Taxonomy" id="1836956"/>
    <lineage>
        <taxon>Eukaryota</taxon>
        <taxon>Fungi</taxon>
        <taxon>Dikarya</taxon>
        <taxon>Ascomycota</taxon>
        <taxon>Pezizomycotina</taxon>
        <taxon>Sordariomycetes</taxon>
        <taxon>Hypocreomycetidae</taxon>
        <taxon>Glomerellales</taxon>
        <taxon>Glomerellaceae</taxon>
        <taxon>Colletotrichum</taxon>
        <taxon>Colletotrichum gloeosporioides species complex</taxon>
    </lineage>
</organism>
<sequence>MLVVEHLAVSVSVLPVQDQHHQHHHHHRTYHASSHLHFLLQQRDAAVTKLSKLPATPAAAAVAAFNGDSVPVAAHQSVLNATSSDQPARLAVSVPLSHAEVLRCSGVCPRPATRTPYVHAINPRPFLATSHTSIFVVFTSTFLFSHPPPSPRSRRLLPPSSPTLAPSLSFAVFRTCRGAPDHQQYAPTLLVSSAFPVSSHEKSRETHEGPLPTRSAVVSPSIGPFYETPRPPPTLVIAFLVR</sequence>
<dbReference type="AlphaFoldDB" id="A0AAD9EI31"/>
<reference evidence="1" key="1">
    <citation type="submission" date="2023-01" db="EMBL/GenBank/DDBJ databases">
        <title>Colletotrichum chrysophilum M932 genome sequence.</title>
        <authorList>
            <person name="Baroncelli R."/>
        </authorList>
    </citation>
    <scope>NUCLEOTIDE SEQUENCE</scope>
    <source>
        <strain evidence="1">M932</strain>
    </source>
</reference>
<protein>
    <submittedName>
        <fullName evidence="1">Uncharacterized protein</fullName>
    </submittedName>
</protein>
<accession>A0AAD9EI31</accession>
<keyword evidence="2" id="KW-1185">Reference proteome</keyword>
<evidence type="ECO:0000313" key="2">
    <source>
        <dbReference type="Proteomes" id="UP001243330"/>
    </source>
</evidence>
<dbReference type="Proteomes" id="UP001243330">
    <property type="component" value="Unassembled WGS sequence"/>
</dbReference>
<evidence type="ECO:0000313" key="1">
    <source>
        <dbReference type="EMBL" id="KAK1852419.1"/>
    </source>
</evidence>
<proteinExistence type="predicted"/>
<comment type="caution">
    <text evidence="1">The sequence shown here is derived from an EMBL/GenBank/DDBJ whole genome shotgun (WGS) entry which is preliminary data.</text>
</comment>